<feature type="compositionally biased region" description="Pro residues" evidence="1">
    <location>
        <begin position="100"/>
        <end position="124"/>
    </location>
</feature>
<dbReference type="EMBL" id="AAYY01000009">
    <property type="protein sequence ID" value="EDP42934.1"/>
    <property type="molecule type" value="Genomic_DNA"/>
</dbReference>
<accession>A8Q4E3</accession>
<organism evidence="2 3">
    <name type="scientific">Malassezia globosa (strain ATCC MYA-4612 / CBS 7966)</name>
    <name type="common">Dandruff-associated fungus</name>
    <dbReference type="NCBI Taxonomy" id="425265"/>
    <lineage>
        <taxon>Eukaryota</taxon>
        <taxon>Fungi</taxon>
        <taxon>Dikarya</taxon>
        <taxon>Basidiomycota</taxon>
        <taxon>Ustilaginomycotina</taxon>
        <taxon>Malasseziomycetes</taxon>
        <taxon>Malasseziales</taxon>
        <taxon>Malasseziaceae</taxon>
        <taxon>Malassezia</taxon>
    </lineage>
</organism>
<name>A8Q4E3_MALGO</name>
<dbReference type="KEGG" id="mgl:MGL_2530"/>
<keyword evidence="3" id="KW-1185">Reference proteome</keyword>
<sequence length="159" mass="16317">MVGVPDSDLISWQVRRSERAPKNTASTSQGVPRPKRPRVDKGPISAEQLRVQLEAHKALMSGATTTSAPPQLTPSTAANASSLPPPPSLPPTMPQVVRPPAVPPAPPVPPVRPTVPNPPPAPPAAVPELDCSVSITCLFSSVTAGGVDAQRISCGVAAI</sequence>
<dbReference type="AlphaFoldDB" id="A8Q4E3"/>
<feature type="compositionally biased region" description="Pro residues" evidence="1">
    <location>
        <begin position="83"/>
        <end position="93"/>
    </location>
</feature>
<dbReference type="STRING" id="425265.A8Q4E3"/>
<dbReference type="VEuPathDB" id="FungiDB:MGL_2530"/>
<gene>
    <name evidence="2" type="ORF">MGL_2530</name>
</gene>
<dbReference type="Proteomes" id="UP000008837">
    <property type="component" value="Unassembled WGS sequence"/>
</dbReference>
<feature type="compositionally biased region" description="Low complexity" evidence="1">
    <location>
        <begin position="73"/>
        <end position="82"/>
    </location>
</feature>
<dbReference type="InParanoid" id="A8Q4E3"/>
<comment type="caution">
    <text evidence="2">The sequence shown here is derived from an EMBL/GenBank/DDBJ whole genome shotgun (WGS) entry which is preliminary data.</text>
</comment>
<dbReference type="GeneID" id="5854455"/>
<proteinExistence type="predicted"/>
<evidence type="ECO:0000313" key="3">
    <source>
        <dbReference type="Proteomes" id="UP000008837"/>
    </source>
</evidence>
<feature type="region of interest" description="Disordered" evidence="1">
    <location>
        <begin position="1"/>
        <end position="124"/>
    </location>
</feature>
<evidence type="ECO:0000256" key="1">
    <source>
        <dbReference type="SAM" id="MobiDB-lite"/>
    </source>
</evidence>
<protein>
    <submittedName>
        <fullName evidence="2">Uncharacterized protein</fullName>
    </submittedName>
</protein>
<reference evidence="2 3" key="1">
    <citation type="journal article" date="2007" name="Proc. Natl. Acad. Sci. U.S.A.">
        <title>Dandruff-associated Malassezia genomes reveal convergent and divergent virulence traits shared with plant and human fungal pathogens.</title>
        <authorList>
            <person name="Xu J."/>
            <person name="Saunders C.W."/>
            <person name="Hu P."/>
            <person name="Grant R.A."/>
            <person name="Boekhout T."/>
            <person name="Kuramae E.E."/>
            <person name="Kronstad J.W."/>
            <person name="Deangelis Y.M."/>
            <person name="Reeder N.L."/>
            <person name="Johnstone K.R."/>
            <person name="Leland M."/>
            <person name="Fieno A.M."/>
            <person name="Begley W.M."/>
            <person name="Sun Y."/>
            <person name="Lacey M.P."/>
            <person name="Chaudhary T."/>
            <person name="Keough T."/>
            <person name="Chu L."/>
            <person name="Sears R."/>
            <person name="Yuan B."/>
            <person name="Dawson T.L.Jr."/>
        </authorList>
    </citation>
    <scope>NUCLEOTIDE SEQUENCE [LARGE SCALE GENOMIC DNA]</scope>
    <source>
        <strain evidence="3">ATCC MYA-4612 / CBS 7966</strain>
    </source>
</reference>
<dbReference type="RefSeq" id="XP_001730148.1">
    <property type="nucleotide sequence ID" value="XM_001730096.1"/>
</dbReference>
<dbReference type="OrthoDB" id="1306014at2759"/>
<evidence type="ECO:0000313" key="2">
    <source>
        <dbReference type="EMBL" id="EDP42934.1"/>
    </source>
</evidence>